<comment type="caution">
    <text evidence="3">The sequence shown here is derived from an EMBL/GenBank/DDBJ whole genome shotgun (WGS) entry which is preliminary data.</text>
</comment>
<reference evidence="3 4" key="1">
    <citation type="submission" date="2015-02" db="EMBL/GenBank/DDBJ databases">
        <title>Draft genome sequences of ten Microbacterium spp. with emphasis on heavy metal contaminated environments.</title>
        <authorList>
            <person name="Corretto E."/>
        </authorList>
    </citation>
    <scope>NUCLEOTIDE SEQUENCE [LARGE SCALE GENOMIC DNA]</scope>
    <source>
        <strain evidence="3 4">DSM 18659</strain>
    </source>
</reference>
<dbReference type="Pfam" id="PF24201">
    <property type="entry name" value="DUF7426"/>
    <property type="match status" value="1"/>
</dbReference>
<sequence>MTLREFTEFAAGPLQFPYQGKVYTAPEVGIELGLRLNGITNLGQEAELPFPDLWPDLFGPAYDEMRADGVPVAFVTRAAATVIADFQYGREYATAMWETGADPKAMAEYMKSKGNRATRRSRSTGGASKTPSPASSRATTSRKS</sequence>
<feature type="compositionally biased region" description="Basic residues" evidence="1">
    <location>
        <begin position="113"/>
        <end position="122"/>
    </location>
</feature>
<dbReference type="STRING" id="400772.RR49_01158"/>
<dbReference type="InterPro" id="IPR055849">
    <property type="entry name" value="DUF7426"/>
</dbReference>
<organism evidence="3 4">
    <name type="scientific">Microbacterium ginsengisoli</name>
    <dbReference type="NCBI Taxonomy" id="400772"/>
    <lineage>
        <taxon>Bacteria</taxon>
        <taxon>Bacillati</taxon>
        <taxon>Actinomycetota</taxon>
        <taxon>Actinomycetes</taxon>
        <taxon>Micrococcales</taxon>
        <taxon>Microbacteriaceae</taxon>
        <taxon>Microbacterium</taxon>
    </lineage>
</organism>
<accession>A0A0F0M074</accession>
<feature type="domain" description="DUF7426" evidence="2">
    <location>
        <begin position="4"/>
        <end position="128"/>
    </location>
</feature>
<evidence type="ECO:0000313" key="3">
    <source>
        <dbReference type="EMBL" id="KJL37046.1"/>
    </source>
</evidence>
<dbReference type="OrthoDB" id="3622864at2"/>
<feature type="compositionally biased region" description="Low complexity" evidence="1">
    <location>
        <begin position="127"/>
        <end position="144"/>
    </location>
</feature>
<name>A0A0F0M074_9MICO</name>
<gene>
    <name evidence="3" type="ORF">RR49_01158</name>
</gene>
<evidence type="ECO:0000256" key="1">
    <source>
        <dbReference type="SAM" id="MobiDB-lite"/>
    </source>
</evidence>
<dbReference type="RefSeq" id="WP_048809163.1">
    <property type="nucleotide sequence ID" value="NZ_JYIY01000069.1"/>
</dbReference>
<proteinExistence type="predicted"/>
<dbReference type="AlphaFoldDB" id="A0A0F0M074"/>
<dbReference type="EMBL" id="JYIY01000069">
    <property type="protein sequence ID" value="KJL37046.1"/>
    <property type="molecule type" value="Genomic_DNA"/>
</dbReference>
<evidence type="ECO:0000259" key="2">
    <source>
        <dbReference type="Pfam" id="PF24201"/>
    </source>
</evidence>
<protein>
    <recommendedName>
        <fullName evidence="2">DUF7426 domain-containing protein</fullName>
    </recommendedName>
</protein>
<dbReference type="PATRIC" id="fig|400772.4.peg.1181"/>
<evidence type="ECO:0000313" key="4">
    <source>
        <dbReference type="Proteomes" id="UP000033451"/>
    </source>
</evidence>
<feature type="region of interest" description="Disordered" evidence="1">
    <location>
        <begin position="108"/>
        <end position="144"/>
    </location>
</feature>
<keyword evidence="4" id="KW-1185">Reference proteome</keyword>
<dbReference type="Proteomes" id="UP000033451">
    <property type="component" value="Unassembled WGS sequence"/>
</dbReference>